<dbReference type="EMBL" id="JANBVO010000014">
    <property type="protein sequence ID" value="KAJ9145506.1"/>
    <property type="molecule type" value="Genomic_DNA"/>
</dbReference>
<evidence type="ECO:0000313" key="2">
    <source>
        <dbReference type="Proteomes" id="UP001174694"/>
    </source>
</evidence>
<reference evidence="1" key="1">
    <citation type="submission" date="2022-07" db="EMBL/GenBank/DDBJ databases">
        <title>Fungi with potential for degradation of polypropylene.</title>
        <authorList>
            <person name="Gostincar C."/>
        </authorList>
    </citation>
    <scope>NUCLEOTIDE SEQUENCE</scope>
    <source>
        <strain evidence="1">EXF-13308</strain>
    </source>
</reference>
<keyword evidence="2" id="KW-1185">Reference proteome</keyword>
<organism evidence="1 2">
    <name type="scientific">Pleurostoma richardsiae</name>
    <dbReference type="NCBI Taxonomy" id="41990"/>
    <lineage>
        <taxon>Eukaryota</taxon>
        <taxon>Fungi</taxon>
        <taxon>Dikarya</taxon>
        <taxon>Ascomycota</taxon>
        <taxon>Pezizomycotina</taxon>
        <taxon>Sordariomycetes</taxon>
        <taxon>Sordariomycetidae</taxon>
        <taxon>Calosphaeriales</taxon>
        <taxon>Pleurostomataceae</taxon>
        <taxon>Pleurostoma</taxon>
    </lineage>
</organism>
<accession>A0AA38RH88</accession>
<gene>
    <name evidence="1" type="ORF">NKR23_g5275</name>
</gene>
<evidence type="ECO:0000313" key="1">
    <source>
        <dbReference type="EMBL" id="KAJ9145506.1"/>
    </source>
</evidence>
<dbReference type="AlphaFoldDB" id="A0AA38RH88"/>
<comment type="caution">
    <text evidence="1">The sequence shown here is derived from an EMBL/GenBank/DDBJ whole genome shotgun (WGS) entry which is preliminary data.</text>
</comment>
<dbReference type="PANTHER" id="PTHR10039">
    <property type="entry name" value="AMELOGENIN"/>
    <property type="match status" value="1"/>
</dbReference>
<protein>
    <submittedName>
        <fullName evidence="1">Uncharacterized protein</fullName>
    </submittedName>
</protein>
<name>A0AA38RH88_9PEZI</name>
<dbReference type="PANTHER" id="PTHR10039:SF5">
    <property type="entry name" value="NACHT DOMAIN-CONTAINING PROTEIN"/>
    <property type="match status" value="1"/>
</dbReference>
<proteinExistence type="predicted"/>
<sequence length="413" mass="47025">MHERNTHDILRYVNLQLMAEWEDRNRTVTRIGEKARGMFLWAEIVVNMLNVAIGEGASQDLIEDMIAELPMDLEGLYGWMLGSLNQDEKAETLVLLQWVILASETLRLNDLRIAVRLTKAWSLEELKPPNTLNPGPPTSIRELRKPISGSEAFDTPYHFHRWVKHRSIGLVQVNPEAQGPTSLQRVQVIHESVRAFFLSGRGFTYLVPGDIPRSVTARDLVDHGHYALLHACLTYLAMADFDSLGRGNISSGVRNEESKYWRDNVRDQRSLVMSSYPFLQYAVENLFFHLLSPRQFRYFVPQQAILKLMVADGCRLWKRWTSLFGESDPDAILSKSYTGSCRDLLDPVFGARYRLVRVMRKIAKITQSMSASTPKTPRSTCSEKTFFVSPSYAAFTEHWHALGLPLSKPPASA</sequence>
<dbReference type="Proteomes" id="UP001174694">
    <property type="component" value="Unassembled WGS sequence"/>
</dbReference>